<name>A0A011V6A3_RUMAL</name>
<feature type="compositionally biased region" description="Polar residues" evidence="1">
    <location>
        <begin position="30"/>
        <end position="51"/>
    </location>
</feature>
<feature type="compositionally biased region" description="Basic residues" evidence="1">
    <location>
        <begin position="101"/>
        <end position="110"/>
    </location>
</feature>
<protein>
    <submittedName>
        <fullName evidence="2">Uncharacterized protein</fullName>
    </submittedName>
</protein>
<feature type="compositionally biased region" description="Polar residues" evidence="1">
    <location>
        <begin position="115"/>
        <end position="129"/>
    </location>
</feature>
<evidence type="ECO:0000313" key="2">
    <source>
        <dbReference type="EMBL" id="EXM41062.1"/>
    </source>
</evidence>
<proteinExistence type="predicted"/>
<feature type="region of interest" description="Disordered" evidence="1">
    <location>
        <begin position="1"/>
        <end position="129"/>
    </location>
</feature>
<comment type="caution">
    <text evidence="2">The sequence shown here is derived from an EMBL/GenBank/DDBJ whole genome shotgun (WGS) entry which is preliminary data.</text>
</comment>
<evidence type="ECO:0000256" key="1">
    <source>
        <dbReference type="SAM" id="MobiDB-lite"/>
    </source>
</evidence>
<gene>
    <name evidence="2" type="ORF">RASY3_03600</name>
</gene>
<dbReference type="AlphaFoldDB" id="A0A011V6A3"/>
<accession>A0A011V6A3</accession>
<dbReference type="Proteomes" id="UP000021369">
    <property type="component" value="Unassembled WGS sequence"/>
</dbReference>
<reference evidence="2 3" key="1">
    <citation type="submission" date="2013-06" db="EMBL/GenBank/DDBJ databases">
        <title>Rumen cellulosomics: divergent fiber-degrading strategies revealed by comparative genome-wide analysis of six Ruminococcal strains.</title>
        <authorList>
            <person name="Dassa B."/>
            <person name="Borovok I."/>
            <person name="Lamed R."/>
            <person name="Flint H."/>
            <person name="Yeoman C.J."/>
            <person name="White B."/>
            <person name="Bayer E.A."/>
        </authorList>
    </citation>
    <scope>NUCLEOTIDE SEQUENCE [LARGE SCALE GENOMIC DNA]</scope>
    <source>
        <strain evidence="2 3">SY3</strain>
    </source>
</reference>
<sequence length="175" mass="19781">MRALNRLSRELSFGSSLSRKACEEFEGRSPSITKARNQNAKRTIRAKQTSAPKKRRGNKSIERGQHKRPRSFYPRKNIAAPAVKQRQPQPTQSLFFDGSTRTKRGAKTHKPMPPSQTIDQPGKPPSQNYNPAICYMDFKSAALLSQELRYQVAPDGSRNQRAIAVDFGRGNNLRK</sequence>
<dbReference type="EMBL" id="JEOB01000001">
    <property type="protein sequence ID" value="EXM41062.1"/>
    <property type="molecule type" value="Genomic_DNA"/>
</dbReference>
<keyword evidence="3" id="KW-1185">Reference proteome</keyword>
<organism evidence="2 3">
    <name type="scientific">Ruminococcus albus SY3</name>
    <dbReference type="NCBI Taxonomy" id="1341156"/>
    <lineage>
        <taxon>Bacteria</taxon>
        <taxon>Bacillati</taxon>
        <taxon>Bacillota</taxon>
        <taxon>Clostridia</taxon>
        <taxon>Eubacteriales</taxon>
        <taxon>Oscillospiraceae</taxon>
        <taxon>Ruminococcus</taxon>
    </lineage>
</organism>
<evidence type="ECO:0000313" key="3">
    <source>
        <dbReference type="Proteomes" id="UP000021369"/>
    </source>
</evidence>